<evidence type="ECO:0000256" key="2">
    <source>
        <dbReference type="ARBA" id="ARBA00023125"/>
    </source>
</evidence>
<dbReference type="Gene3D" id="1.10.10.60">
    <property type="entry name" value="Homeodomain-like"/>
    <property type="match status" value="2"/>
</dbReference>
<organism evidence="5 8">
    <name type="scientific">Paraburkholderia rhynchosiae</name>
    <dbReference type="NCBI Taxonomy" id="487049"/>
    <lineage>
        <taxon>Bacteria</taxon>
        <taxon>Pseudomonadati</taxon>
        <taxon>Pseudomonadota</taxon>
        <taxon>Betaproteobacteria</taxon>
        <taxon>Burkholderiales</taxon>
        <taxon>Burkholderiaceae</taxon>
        <taxon>Paraburkholderia</taxon>
    </lineage>
</organism>
<evidence type="ECO:0000259" key="4">
    <source>
        <dbReference type="PROSITE" id="PS01124"/>
    </source>
</evidence>
<keyword evidence="2" id="KW-0238">DNA-binding</keyword>
<dbReference type="PANTHER" id="PTHR43280">
    <property type="entry name" value="ARAC-FAMILY TRANSCRIPTIONAL REGULATOR"/>
    <property type="match status" value="1"/>
</dbReference>
<dbReference type="Pfam" id="PF12833">
    <property type="entry name" value="HTH_18"/>
    <property type="match status" value="1"/>
</dbReference>
<dbReference type="AlphaFoldDB" id="A0A2N7WKF5"/>
<reference evidence="6 7" key="1">
    <citation type="submission" date="2018-01" db="EMBL/GenBank/DDBJ databases">
        <title>Whole genome analyses suggest that Burkholderia sensu lato contains two further novel genera in the rhizoxinica-symbiotica group Mycetohabitans gen. nov., and Trinickia gen. nov.: implications for the evolution of diazotrophy and nodulation in the Burkholderiaceae.</title>
        <authorList>
            <person name="Estrada-de los Santos P."/>
            <person name="Palmer M."/>
            <person name="Chavez-Ramirez B."/>
            <person name="Beukes C."/>
            <person name="Steenkamp E.T."/>
            <person name="Hirsch A.M."/>
            <person name="Manyaka P."/>
            <person name="Maluk M."/>
            <person name="Lafos M."/>
            <person name="Crook M."/>
            <person name="Gross E."/>
            <person name="Simon M.F."/>
            <person name="Bueno dos Reis Junior F."/>
            <person name="Poole P.S."/>
            <person name="Venter S.N."/>
            <person name="James E.K."/>
        </authorList>
    </citation>
    <scope>NUCLEOTIDE SEQUENCE [LARGE SCALE GENOMIC DNA]</scope>
    <source>
        <strain evidence="6 7">WSM 3937</strain>
    </source>
</reference>
<dbReference type="PROSITE" id="PS01124">
    <property type="entry name" value="HTH_ARAC_FAMILY_2"/>
    <property type="match status" value="1"/>
</dbReference>
<dbReference type="PANTHER" id="PTHR43280:SF2">
    <property type="entry name" value="HTH-TYPE TRANSCRIPTIONAL REGULATOR EXSA"/>
    <property type="match status" value="1"/>
</dbReference>
<dbReference type="Proteomes" id="UP000235659">
    <property type="component" value="Unassembled WGS sequence"/>
</dbReference>
<proteinExistence type="predicted"/>
<evidence type="ECO:0000256" key="1">
    <source>
        <dbReference type="ARBA" id="ARBA00023015"/>
    </source>
</evidence>
<dbReference type="GO" id="GO:0043565">
    <property type="term" value="F:sequence-specific DNA binding"/>
    <property type="evidence" value="ECO:0007669"/>
    <property type="project" value="InterPro"/>
</dbReference>
<dbReference type="InterPro" id="IPR009057">
    <property type="entry name" value="Homeodomain-like_sf"/>
</dbReference>
<keyword evidence="1" id="KW-0805">Transcription regulation</keyword>
<dbReference type="OrthoDB" id="6831751at2"/>
<evidence type="ECO:0000313" key="7">
    <source>
        <dbReference type="Proteomes" id="UP000235659"/>
    </source>
</evidence>
<dbReference type="PROSITE" id="PS00041">
    <property type="entry name" value="HTH_ARAC_FAMILY_1"/>
    <property type="match status" value="1"/>
</dbReference>
<dbReference type="InterPro" id="IPR018060">
    <property type="entry name" value="HTH_AraC"/>
</dbReference>
<dbReference type="RefSeq" id="WP_102633059.1">
    <property type="nucleotide sequence ID" value="NZ_CADIJZ010000011.1"/>
</dbReference>
<name>A0A2N7WKF5_9BURK</name>
<feature type="domain" description="HTH araC/xylS-type" evidence="4">
    <location>
        <begin position="228"/>
        <end position="326"/>
    </location>
</feature>
<dbReference type="SUPFAM" id="SSF52317">
    <property type="entry name" value="Class I glutamine amidotransferase-like"/>
    <property type="match status" value="1"/>
</dbReference>
<dbReference type="SMART" id="SM00342">
    <property type="entry name" value="HTH_ARAC"/>
    <property type="match status" value="1"/>
</dbReference>
<keyword evidence="7" id="KW-1185">Reference proteome</keyword>
<dbReference type="EMBL" id="CADIJZ010000011">
    <property type="protein sequence ID" value="CAB3696311.1"/>
    <property type="molecule type" value="Genomic_DNA"/>
</dbReference>
<dbReference type="SUPFAM" id="SSF46689">
    <property type="entry name" value="Homeodomain-like"/>
    <property type="match status" value="2"/>
</dbReference>
<accession>A0A2N7WKF5</accession>
<evidence type="ECO:0000313" key="8">
    <source>
        <dbReference type="Proteomes" id="UP000494205"/>
    </source>
</evidence>
<dbReference type="GO" id="GO:0003700">
    <property type="term" value="F:DNA-binding transcription factor activity"/>
    <property type="evidence" value="ECO:0007669"/>
    <property type="project" value="InterPro"/>
</dbReference>
<dbReference type="EMBL" id="PNXY01000010">
    <property type="protein sequence ID" value="PMS29908.1"/>
    <property type="molecule type" value="Genomic_DNA"/>
</dbReference>
<evidence type="ECO:0000313" key="6">
    <source>
        <dbReference type="EMBL" id="PMS29908.1"/>
    </source>
</evidence>
<keyword evidence="3" id="KW-0804">Transcription</keyword>
<dbReference type="Proteomes" id="UP000494205">
    <property type="component" value="Unassembled WGS sequence"/>
</dbReference>
<evidence type="ECO:0000313" key="5">
    <source>
        <dbReference type="EMBL" id="CAB3696311.1"/>
    </source>
</evidence>
<dbReference type="InterPro" id="IPR029062">
    <property type="entry name" value="Class_I_gatase-like"/>
</dbReference>
<sequence>MGPRGNEQHENALQTPGLTQEGSARHIGVALFNGFALPDIASILEVFQSANALGDSRHLGRMRYEVSLLSASGGRIASSSSVFIWTESVGAQRRVDNFHALFIAGGIGATTAFRDDRLIVWLKRTFPRSDIVHAIAEGRLLLDAAGFAGARAAQTHGQDSPRAHATARPIDAVDHSLSPLQIALRIVEDDLGSNIAQQVADWVAPRDNIESSVSIRASAAPHVSEKIQASARWLEANGRRPVSIEAVAQVAAMSERNFLRRFKSEMGITPSDYLLHVRLEMSCKLLASTSLPVDQIARRCGIGSGGRLAKLFRKHLSTTPTEYRMSKQASRKSS</sequence>
<protein>
    <submittedName>
        <fullName evidence="6">AraC family transcriptional regulator</fullName>
    </submittedName>
    <submittedName>
        <fullName evidence="5">HTH-type transcriptional regulator CdhR</fullName>
    </submittedName>
</protein>
<reference evidence="5 8" key="2">
    <citation type="submission" date="2020-04" db="EMBL/GenBank/DDBJ databases">
        <authorList>
            <person name="De Canck E."/>
        </authorList>
    </citation>
    <scope>NUCLEOTIDE SEQUENCE [LARGE SCALE GENOMIC DNA]</scope>
    <source>
        <strain evidence="5 8">LMG 27174</strain>
    </source>
</reference>
<dbReference type="InterPro" id="IPR018062">
    <property type="entry name" value="HTH_AraC-typ_CS"/>
</dbReference>
<dbReference type="Gene3D" id="3.40.50.880">
    <property type="match status" value="1"/>
</dbReference>
<evidence type="ECO:0000256" key="3">
    <source>
        <dbReference type="ARBA" id="ARBA00023163"/>
    </source>
</evidence>
<gene>
    <name evidence="5" type="primary">cdhR_6</name>
    <name evidence="6" type="ORF">C0Z16_15765</name>
    <name evidence="5" type="ORF">LMG27174_03439</name>
</gene>